<accession>A0AAE4PZW0</accession>
<dbReference type="EMBL" id="JAOTLW010000011">
    <property type="protein sequence ID" value="MDI5832174.1"/>
    <property type="molecule type" value="Genomic_DNA"/>
</dbReference>
<dbReference type="Proteomes" id="UP001159075">
    <property type="component" value="Unassembled WGS sequence"/>
</dbReference>
<evidence type="ECO:0000313" key="5">
    <source>
        <dbReference type="Proteomes" id="UP001159075"/>
    </source>
</evidence>
<protein>
    <submittedName>
        <fullName evidence="4">Uncharacterized protein</fullName>
    </submittedName>
</protein>
<gene>
    <name evidence="2" type="ORF">E2650_13320</name>
    <name evidence="3" type="ORF">ODY93_11410</name>
    <name evidence="4" type="ORF">QM089_16860</name>
</gene>
<name>A0AAE4PZW0_9GAMM</name>
<dbReference type="Proteomes" id="UP001152518">
    <property type="component" value="Unassembled WGS sequence"/>
</dbReference>
<sequence length="112" mass="12061">MLAWLILILITIVPVKIGAELFEAENKSIIHCGLAVTIGTILAFTIVIAIKGLLGLIVTYIAISVVYSKIFQLSFGKGLTFTLVVFVIQLGIVQGLTDFGLYLISPYISTST</sequence>
<proteinExistence type="predicted"/>
<dbReference type="EMBL" id="SUNE01000008">
    <property type="protein sequence ID" value="MDG5900852.1"/>
    <property type="molecule type" value="Genomic_DNA"/>
</dbReference>
<dbReference type="RefSeq" id="WP_109277603.1">
    <property type="nucleotide sequence ID" value="NZ_BLRG01000006.1"/>
</dbReference>
<reference evidence="2" key="2">
    <citation type="submission" date="2019-04" db="EMBL/GenBank/DDBJ databases">
        <authorList>
            <person name="Zou H."/>
        </authorList>
    </citation>
    <scope>NUCLEOTIDE SEQUENCE</scope>
    <source>
        <strain evidence="2">2015oxa</strain>
    </source>
</reference>
<feature type="transmembrane region" description="Helical" evidence="1">
    <location>
        <begin position="28"/>
        <end position="50"/>
    </location>
</feature>
<evidence type="ECO:0000313" key="6">
    <source>
        <dbReference type="Proteomes" id="UP001187859"/>
    </source>
</evidence>
<dbReference type="Proteomes" id="UP001187859">
    <property type="component" value="Unassembled WGS sequence"/>
</dbReference>
<keyword evidence="1" id="KW-1133">Transmembrane helix</keyword>
<reference evidence="2" key="1">
    <citation type="journal article" date="2019" name="Int J Environ Res Public Health">
        <title>Characterization of Chromosome-Mediated BlaOXA-894 in Shewanella xiamenensis Isolated from Pig Wastewater.</title>
        <authorList>
            <person name="Zou H."/>
            <person name="Zhou Z."/>
            <person name="Xia H."/>
            <person name="Zhao Q."/>
            <person name="Li X."/>
        </authorList>
    </citation>
    <scope>NUCLEOTIDE SEQUENCE</scope>
    <source>
        <strain evidence="2">2015oxa</strain>
    </source>
</reference>
<evidence type="ECO:0000256" key="1">
    <source>
        <dbReference type="SAM" id="Phobius"/>
    </source>
</evidence>
<dbReference type="EMBL" id="JASGOQ010000001">
    <property type="protein sequence ID" value="MDV5391876.1"/>
    <property type="molecule type" value="Genomic_DNA"/>
</dbReference>
<feature type="transmembrane region" description="Helical" evidence="1">
    <location>
        <begin position="81"/>
        <end position="104"/>
    </location>
</feature>
<reference evidence="3 5" key="3">
    <citation type="submission" date="2022-09" db="EMBL/GenBank/DDBJ databases">
        <title>The outer-membrane cytochrome OmcA is essential for infection of Shewanella oneidensis by a zebrafish-associated bacteriophage.</title>
        <authorList>
            <person name="Grenfell A.W."/>
            <person name="Intile P."/>
            <person name="Mcfarlane J."/>
            <person name="Leung D."/>
            <person name="Abdalla K."/>
            <person name="Wold M."/>
            <person name="Kees E."/>
            <person name="Gralnick J."/>
        </authorList>
    </citation>
    <scope>NUCLEOTIDE SEQUENCE [LARGE SCALE GENOMIC DNA]</scope>
    <source>
        <strain evidence="3 5">NF-5</strain>
    </source>
</reference>
<keyword evidence="5" id="KW-1185">Reference proteome</keyword>
<dbReference type="AlphaFoldDB" id="A0AAE4PZW0"/>
<evidence type="ECO:0000313" key="3">
    <source>
        <dbReference type="EMBL" id="MDI5832174.1"/>
    </source>
</evidence>
<organism evidence="4 6">
    <name type="scientific">Shewanella xiamenensis</name>
    <dbReference type="NCBI Taxonomy" id="332186"/>
    <lineage>
        <taxon>Bacteria</taxon>
        <taxon>Pseudomonadati</taxon>
        <taxon>Pseudomonadota</taxon>
        <taxon>Gammaproteobacteria</taxon>
        <taxon>Alteromonadales</taxon>
        <taxon>Shewanellaceae</taxon>
        <taxon>Shewanella</taxon>
    </lineage>
</organism>
<keyword evidence="1" id="KW-0472">Membrane</keyword>
<comment type="caution">
    <text evidence="4">The sequence shown here is derived from an EMBL/GenBank/DDBJ whole genome shotgun (WGS) entry which is preliminary data.</text>
</comment>
<evidence type="ECO:0000313" key="2">
    <source>
        <dbReference type="EMBL" id="MDG5900852.1"/>
    </source>
</evidence>
<reference evidence="4" key="4">
    <citation type="submission" date="2023-05" db="EMBL/GenBank/DDBJ databases">
        <title>Colonisation of extended spectrum b-lactamase- and carbapenemase-producing bacteria on hospital surfaces from low- and middle-income countries.</title>
        <authorList>
            <person name="Nieto-Rosado M."/>
            <person name="Sands K."/>
            <person name="Iregbu K."/>
            <person name="Zahra R."/>
            <person name="Mazarati J.B."/>
            <person name="Mehtar S."/>
            <person name="Barnards-Group B."/>
            <person name="Walsh T.R."/>
        </authorList>
    </citation>
    <scope>NUCLEOTIDE SEQUENCE</scope>
    <source>
        <strain evidence="4">PP-E493</strain>
    </source>
</reference>
<keyword evidence="1" id="KW-0812">Transmembrane</keyword>
<evidence type="ECO:0000313" key="4">
    <source>
        <dbReference type="EMBL" id="MDV5391876.1"/>
    </source>
</evidence>